<keyword evidence="5" id="KW-0862">Zinc</keyword>
<feature type="region of interest" description="Disordered" evidence="10">
    <location>
        <begin position="321"/>
        <end position="347"/>
    </location>
</feature>
<dbReference type="Gene3D" id="1.20.5.170">
    <property type="match status" value="1"/>
</dbReference>
<dbReference type="InterPro" id="IPR000306">
    <property type="entry name" value="Znf_FYVE"/>
</dbReference>
<dbReference type="PROSITE" id="PS50178">
    <property type="entry name" value="ZF_FYVE"/>
    <property type="match status" value="1"/>
</dbReference>
<dbReference type="InterPro" id="IPR011011">
    <property type="entry name" value="Znf_FYVE_PHD"/>
</dbReference>
<evidence type="ECO:0000256" key="3">
    <source>
        <dbReference type="ARBA" id="ARBA00022723"/>
    </source>
</evidence>
<dbReference type="GO" id="GO:0005737">
    <property type="term" value="C:cytoplasm"/>
    <property type="evidence" value="ECO:0007669"/>
    <property type="project" value="TreeGrafter"/>
</dbReference>
<comment type="subcellular location">
    <subcellularLocation>
        <location evidence="1">Endomembrane system</location>
    </subcellularLocation>
</comment>
<feature type="compositionally biased region" description="Basic and acidic residues" evidence="10">
    <location>
        <begin position="551"/>
        <end position="564"/>
    </location>
</feature>
<dbReference type="Proteomes" id="UP000465112">
    <property type="component" value="Chromosome 6"/>
</dbReference>
<feature type="domain" description="FYVE-type" evidence="11">
    <location>
        <begin position="602"/>
        <end position="654"/>
    </location>
</feature>
<feature type="domain" description="RUN" evidence="12">
    <location>
        <begin position="95"/>
        <end position="227"/>
    </location>
</feature>
<dbReference type="GO" id="GO:0050770">
    <property type="term" value="P:regulation of axonogenesis"/>
    <property type="evidence" value="ECO:0007669"/>
    <property type="project" value="TreeGrafter"/>
</dbReference>
<reference evidence="13 14" key="1">
    <citation type="submission" date="2019-06" db="EMBL/GenBank/DDBJ databases">
        <title>A chromosome-scale genome assembly of the European perch, Perca fluviatilis.</title>
        <authorList>
            <person name="Roques C."/>
            <person name="Zahm M."/>
            <person name="Cabau C."/>
            <person name="Klopp C."/>
            <person name="Bouchez O."/>
            <person name="Donnadieu C."/>
            <person name="Kuhl H."/>
            <person name="Gislard M."/>
            <person name="Guendouz S."/>
            <person name="Journot L."/>
            <person name="Haffray P."/>
            <person name="Bestin A."/>
            <person name="Morvezen R."/>
            <person name="Feron R."/>
            <person name="Wen M."/>
            <person name="Jouanno E."/>
            <person name="Herpin A."/>
            <person name="Schartl M."/>
            <person name="Postlethwait J."/>
            <person name="Schaerlinger B."/>
            <person name="Chardard D."/>
            <person name="Lecocq T."/>
            <person name="Poncet C."/>
            <person name="Jaffrelo L."/>
            <person name="Lampietro C."/>
            <person name="Guiguen Y."/>
        </authorList>
    </citation>
    <scope>NUCLEOTIDE SEQUENCE [LARGE SCALE GENOMIC DNA]</scope>
    <source>
        <tissue evidence="13">Blood</tissue>
    </source>
</reference>
<dbReference type="GO" id="GO:0008270">
    <property type="term" value="F:zinc ion binding"/>
    <property type="evidence" value="ECO:0007669"/>
    <property type="project" value="UniProtKB-KW"/>
</dbReference>
<keyword evidence="7" id="KW-0472">Membrane</keyword>
<dbReference type="InterPro" id="IPR047335">
    <property type="entry name" value="RUFY1-3"/>
</dbReference>
<dbReference type="InterPro" id="IPR037213">
    <property type="entry name" value="Run_dom_sf"/>
</dbReference>
<feature type="compositionally biased region" description="Basic and acidic residues" evidence="10">
    <location>
        <begin position="321"/>
        <end position="332"/>
    </location>
</feature>
<comment type="caution">
    <text evidence="13">The sequence shown here is derived from an EMBL/GenBank/DDBJ whole genome shotgun (WGS) entry which is preliminary data.</text>
</comment>
<dbReference type="InterPro" id="IPR013083">
    <property type="entry name" value="Znf_RING/FYVE/PHD"/>
</dbReference>
<dbReference type="SMART" id="SM00593">
    <property type="entry name" value="RUN"/>
    <property type="match status" value="1"/>
</dbReference>
<evidence type="ECO:0000256" key="1">
    <source>
        <dbReference type="ARBA" id="ARBA00004308"/>
    </source>
</evidence>
<evidence type="ECO:0000256" key="7">
    <source>
        <dbReference type="ARBA" id="ARBA00023136"/>
    </source>
</evidence>
<feature type="coiled-coil region" evidence="9">
    <location>
        <begin position="391"/>
        <end position="446"/>
    </location>
</feature>
<dbReference type="PROSITE" id="PS50826">
    <property type="entry name" value="RUN"/>
    <property type="match status" value="1"/>
</dbReference>
<evidence type="ECO:0000259" key="11">
    <source>
        <dbReference type="PROSITE" id="PS50178"/>
    </source>
</evidence>
<evidence type="ECO:0000256" key="10">
    <source>
        <dbReference type="SAM" id="MobiDB-lite"/>
    </source>
</evidence>
<gene>
    <name evidence="13" type="ORF">PFLUV_G00074810</name>
</gene>
<evidence type="ECO:0000313" key="14">
    <source>
        <dbReference type="Proteomes" id="UP000465112"/>
    </source>
</evidence>
<evidence type="ECO:0000259" key="12">
    <source>
        <dbReference type="PROSITE" id="PS50826"/>
    </source>
</evidence>
<dbReference type="PANTHER" id="PTHR45956:SF1">
    <property type="entry name" value="PROTEIN RUFY3"/>
    <property type="match status" value="1"/>
</dbReference>
<organism evidence="13 14">
    <name type="scientific">Perca fluviatilis</name>
    <name type="common">European perch</name>
    <dbReference type="NCBI Taxonomy" id="8168"/>
    <lineage>
        <taxon>Eukaryota</taxon>
        <taxon>Metazoa</taxon>
        <taxon>Chordata</taxon>
        <taxon>Craniata</taxon>
        <taxon>Vertebrata</taxon>
        <taxon>Euteleostomi</taxon>
        <taxon>Actinopterygii</taxon>
        <taxon>Neopterygii</taxon>
        <taxon>Teleostei</taxon>
        <taxon>Neoteleostei</taxon>
        <taxon>Acanthomorphata</taxon>
        <taxon>Eupercaria</taxon>
        <taxon>Perciformes</taxon>
        <taxon>Percoidei</taxon>
        <taxon>Percidae</taxon>
        <taxon>Percinae</taxon>
        <taxon>Perca</taxon>
    </lineage>
</organism>
<dbReference type="CDD" id="cd15744">
    <property type="entry name" value="FYVE_RUFY3"/>
    <property type="match status" value="1"/>
</dbReference>
<evidence type="ECO:0000256" key="8">
    <source>
        <dbReference type="PROSITE-ProRule" id="PRU00091"/>
    </source>
</evidence>
<keyword evidence="14" id="KW-1185">Reference proteome</keyword>
<evidence type="ECO:0000256" key="5">
    <source>
        <dbReference type="ARBA" id="ARBA00022833"/>
    </source>
</evidence>
<feature type="region of interest" description="Disordered" evidence="10">
    <location>
        <begin position="518"/>
        <end position="597"/>
    </location>
</feature>
<name>A0A6A5FHR5_PERFL</name>
<dbReference type="Gene3D" id="3.30.40.10">
    <property type="entry name" value="Zinc/RING finger domain, C3HC4 (zinc finger)"/>
    <property type="match status" value="1"/>
</dbReference>
<dbReference type="Pfam" id="PF01363">
    <property type="entry name" value="FYVE"/>
    <property type="match status" value="1"/>
</dbReference>
<evidence type="ECO:0000256" key="9">
    <source>
        <dbReference type="SAM" id="Coils"/>
    </source>
</evidence>
<dbReference type="PANTHER" id="PTHR45956">
    <property type="entry name" value="RUN AND FYVE DOMAIN-CONTAINING PROTEIN 2-LIKE PROTEIN"/>
    <property type="match status" value="1"/>
</dbReference>
<dbReference type="Gene3D" id="1.20.58.900">
    <property type="match status" value="1"/>
</dbReference>
<dbReference type="SMART" id="SM00064">
    <property type="entry name" value="FYVE"/>
    <property type="match status" value="1"/>
</dbReference>
<evidence type="ECO:0000256" key="6">
    <source>
        <dbReference type="ARBA" id="ARBA00023054"/>
    </source>
</evidence>
<evidence type="ECO:0000256" key="2">
    <source>
        <dbReference type="ARBA" id="ARBA00022553"/>
    </source>
</evidence>
<keyword evidence="2" id="KW-0597">Phosphoprotein</keyword>
<dbReference type="SUPFAM" id="SSF140741">
    <property type="entry name" value="RUN domain-like"/>
    <property type="match status" value="1"/>
</dbReference>
<dbReference type="InterPro" id="IPR017455">
    <property type="entry name" value="Znf_FYVE-rel"/>
</dbReference>
<dbReference type="AlphaFoldDB" id="A0A6A5FHR5"/>
<feature type="compositionally biased region" description="Basic and acidic residues" evidence="10">
    <location>
        <begin position="518"/>
        <end position="529"/>
    </location>
</feature>
<feature type="coiled-coil region" evidence="9">
    <location>
        <begin position="272"/>
        <end position="320"/>
    </location>
</feature>
<dbReference type="Pfam" id="PF02759">
    <property type="entry name" value="RUN"/>
    <property type="match status" value="1"/>
</dbReference>
<dbReference type="SUPFAM" id="SSF57903">
    <property type="entry name" value="FYVE/PHD zinc finger"/>
    <property type="match status" value="1"/>
</dbReference>
<keyword evidence="4 8" id="KW-0863">Zinc-finger</keyword>
<dbReference type="FunFam" id="1.20.5.170:FF:000013">
    <property type="entry name" value="RUN and FYVE domain-containing 1"/>
    <property type="match status" value="1"/>
</dbReference>
<proteinExistence type="predicted"/>
<dbReference type="InterPro" id="IPR004012">
    <property type="entry name" value="Run_dom"/>
</dbReference>
<dbReference type="FunFam" id="1.20.58.900:FF:000001">
    <property type="entry name" value="RUN and FYVE domain containing 2"/>
    <property type="match status" value="1"/>
</dbReference>
<evidence type="ECO:0008006" key="15">
    <source>
        <dbReference type="Google" id="ProtNLM"/>
    </source>
</evidence>
<keyword evidence="6 9" id="KW-0175">Coiled coil</keyword>
<evidence type="ECO:0000313" key="13">
    <source>
        <dbReference type="EMBL" id="KAF1389573.1"/>
    </source>
</evidence>
<accession>A0A6A5FHR5</accession>
<evidence type="ECO:0000256" key="4">
    <source>
        <dbReference type="ARBA" id="ARBA00022771"/>
    </source>
</evidence>
<dbReference type="EMBL" id="VHII01000006">
    <property type="protein sequence ID" value="KAF1389573.1"/>
    <property type="molecule type" value="Genomic_DNA"/>
</dbReference>
<keyword evidence="3" id="KW-0479">Metal-binding</keyword>
<sequence length="662" mass="74507">MSDLTPQSETPTPTTDKITQAARETIYLCNFRVSVDGEWLCLRELNDISLTPDPEPAHEDPKDPIAIERLNLMNMAKLSIKGLIESALNLGRTLDSDYAPLQQFFVVMEHCLKHGLKTKKTFLGQNKSFWGALELVEKLTPEAGEITASVKDLPGLKTPLGRGRAWLRLALMQKKLSDYMKTIINRKDLLSEFYEPNALMMEEEGAVIAGLLVGLNVIDANLCMKGEDLDSQVGVIDFSMYLKDGGHSSKSAEGDGQITAILDQKNYVEELNRHLSASVNNLQAKVDALEKSNTKLTEELAVANNRIITLQEDVERVKEESSYQLESRKPSRSDSAANGQALGETRKQLKEETLLRLDVEKELEVQIGMKQEMELSMKMLEKDICEKQDALVELRQQLEDLRVINQQLSHKSQSADAGSKQKSEAIARLEEKINQMTGTVKQMETSEKHVVKQARNLNSAAGKLLQLQQCKQAERERDLALEANRLFKQEFGDKIESLQVEVEQLRKHRSNLELELRKERERRSEHHLDAASAHSGTLRKERRLPQNVPKRPPESPSVKRETDQLHTAAEDQTNLSSSLSSRSHHEDEQDESSMEISQPSICTMCEQDDSLLKTKKQCKNCNGIFCESCVSNELPLPSSILPETVCTACFSRLLQQYASTPT</sequence>
<dbReference type="GO" id="GO:0012505">
    <property type="term" value="C:endomembrane system"/>
    <property type="evidence" value="ECO:0007669"/>
    <property type="project" value="UniProtKB-SubCell"/>
</dbReference>
<protein>
    <recommendedName>
        <fullName evidence="15">RUN domain-containing protein</fullName>
    </recommendedName>
</protein>